<evidence type="ECO:0000313" key="3">
    <source>
        <dbReference type="Proteomes" id="UP001165378"/>
    </source>
</evidence>
<comment type="caution">
    <text evidence="2">The sequence shown here is derived from an EMBL/GenBank/DDBJ whole genome shotgun (WGS) entry which is preliminary data.</text>
</comment>
<dbReference type="RefSeq" id="WP_235054909.1">
    <property type="nucleotide sequence ID" value="NZ_JAKFHA010000015.1"/>
</dbReference>
<dbReference type="AlphaFoldDB" id="A0AA41Q294"/>
<feature type="signal peptide" evidence="1">
    <location>
        <begin position="1"/>
        <end position="27"/>
    </location>
</feature>
<keyword evidence="1" id="KW-0732">Signal</keyword>
<organism evidence="2 3">
    <name type="scientific">Yinghuangia soli</name>
    <dbReference type="NCBI Taxonomy" id="2908204"/>
    <lineage>
        <taxon>Bacteria</taxon>
        <taxon>Bacillati</taxon>
        <taxon>Actinomycetota</taxon>
        <taxon>Actinomycetes</taxon>
        <taxon>Kitasatosporales</taxon>
        <taxon>Streptomycetaceae</taxon>
        <taxon>Yinghuangia</taxon>
    </lineage>
</organism>
<dbReference type="EMBL" id="JAKFHA010000015">
    <property type="protein sequence ID" value="MCF2530243.1"/>
    <property type="molecule type" value="Genomic_DNA"/>
</dbReference>
<feature type="chain" id="PRO_5041371165" description="Secreted protein" evidence="1">
    <location>
        <begin position="28"/>
        <end position="242"/>
    </location>
</feature>
<keyword evidence="3" id="KW-1185">Reference proteome</keyword>
<gene>
    <name evidence="2" type="ORF">LZ495_23885</name>
</gene>
<dbReference type="Proteomes" id="UP001165378">
    <property type="component" value="Unassembled WGS sequence"/>
</dbReference>
<reference evidence="2" key="1">
    <citation type="submission" date="2022-01" db="EMBL/GenBank/DDBJ databases">
        <title>Genome-Based Taxonomic Classification of the Phylum Actinobacteria.</title>
        <authorList>
            <person name="Gao Y."/>
        </authorList>
    </citation>
    <scope>NUCLEOTIDE SEQUENCE</scope>
    <source>
        <strain evidence="2">KLBMP 8922</strain>
    </source>
</reference>
<evidence type="ECO:0000313" key="2">
    <source>
        <dbReference type="EMBL" id="MCF2530243.1"/>
    </source>
</evidence>
<sequence>MIPSLRRTRATRWPAALVLSFGLTLGAAGTQTAAARPHVPGCAADASPGHTRQQLPDAEIFATDNTALITDPQDPRLATELGRFGCEVRALVRAGGGDPEESSLLDGVFWSSDLQAATYERSRSFDVDDVTPEELRAIAERVRTRYNQESVLVFDYLPASSPQATAVEVEVPGVDVTRLHDGLLADAEARDVLYGGSVTVRGGKLILVAERTDLPVVQRFVATLGGDWSKARVHYGAREFIG</sequence>
<evidence type="ECO:0008006" key="4">
    <source>
        <dbReference type="Google" id="ProtNLM"/>
    </source>
</evidence>
<accession>A0AA41Q294</accession>
<name>A0AA41Q294_9ACTN</name>
<evidence type="ECO:0000256" key="1">
    <source>
        <dbReference type="SAM" id="SignalP"/>
    </source>
</evidence>
<proteinExistence type="predicted"/>
<protein>
    <recommendedName>
        <fullName evidence="4">Secreted protein</fullName>
    </recommendedName>
</protein>